<dbReference type="EMBL" id="CP114564">
    <property type="protein sequence ID" value="WAZ57611.1"/>
    <property type="molecule type" value="Genomic_DNA"/>
</dbReference>
<dbReference type="EMBL" id="ABKLER030000002">
    <property type="protein sequence ID" value="EMN4143265.1"/>
    <property type="molecule type" value="Genomic_DNA"/>
</dbReference>
<dbReference type="EMBL" id="DACSXJ010000005">
    <property type="protein sequence ID" value="HAT3896794.1"/>
    <property type="molecule type" value="Genomic_DNA"/>
</dbReference>
<evidence type="ECO:0000313" key="8">
    <source>
        <dbReference type="EMBL" id="HBH7043046.1"/>
    </source>
</evidence>
<keyword evidence="14" id="KW-1185">Reference proteome</keyword>
<feature type="chain" id="PRO_5015036096" evidence="2">
    <location>
        <begin position="24"/>
        <end position="93"/>
    </location>
</feature>
<evidence type="ECO:0000256" key="2">
    <source>
        <dbReference type="SAM" id="SignalP"/>
    </source>
</evidence>
<evidence type="ECO:0000313" key="9">
    <source>
        <dbReference type="EMBL" id="KPR56244.1"/>
    </source>
</evidence>
<accession>A0A0D7LR65</accession>
<dbReference type="EMBL" id="DAESCB010000010">
    <property type="protein sequence ID" value="HBH7043046.1"/>
    <property type="molecule type" value="Genomic_DNA"/>
</dbReference>
<gene>
    <name evidence="3" type="ORF">AI2935V1_0268</name>
    <name evidence="9" type="ORF">AN672_07420</name>
    <name evidence="7" type="ORF">I9Y29_001205</name>
    <name evidence="8" type="ORF">KV121_003134</name>
    <name evidence="11" type="ORF">O4000_01460</name>
    <name evidence="6" type="ORF">PQQ21_000455</name>
    <name evidence="10" type="ORF">RYZ67_10835</name>
    <name evidence="5" type="ORF">SGX49_001145</name>
</gene>
<evidence type="ECO:0000313" key="13">
    <source>
        <dbReference type="Proteomes" id="UP000050520"/>
    </source>
</evidence>
<evidence type="ECO:0000256" key="1">
    <source>
        <dbReference type="SAM" id="MobiDB-lite"/>
    </source>
</evidence>
<dbReference type="RefSeq" id="WP_003023442.1">
    <property type="nucleotide sequence ID" value="NZ_AP026940.1"/>
</dbReference>
<reference evidence="11" key="7">
    <citation type="submission" date="2022-12" db="EMBL/GenBank/DDBJ databases">
        <title>2953647.</title>
        <authorList>
            <person name="Hergert J."/>
            <person name="Casey R."/>
            <person name="Wagner J."/>
            <person name="Young E.L."/>
            <person name="Oakeson K.F."/>
        </authorList>
    </citation>
    <scope>NUCLEOTIDE SEQUENCE</scope>
    <source>
        <strain evidence="11">2953647</strain>
    </source>
</reference>
<reference evidence="7" key="4">
    <citation type="journal article" date="2018" name="Genome Biol.">
        <title>SKESA: strategic k-mer extension for scrupulous assemblies.</title>
        <authorList>
            <person name="Souvorov A."/>
            <person name="Agarwala R."/>
            <person name="Lipman D.J."/>
        </authorList>
    </citation>
    <scope>NUCLEOTIDE SEQUENCE</scope>
    <source>
        <strain evidence="8">91871</strain>
        <strain evidence="7">O50</strain>
    </source>
</reference>
<dbReference type="EMBL" id="ABOSXX010000003">
    <property type="protein sequence ID" value="ELV3678755.1"/>
    <property type="molecule type" value="Genomic_DNA"/>
</dbReference>
<dbReference type="Proteomes" id="UP001279522">
    <property type="component" value="Unassembled WGS sequence"/>
</dbReference>
<evidence type="ECO:0000313" key="12">
    <source>
        <dbReference type="Proteomes" id="UP000019194"/>
    </source>
</evidence>
<reference evidence="3" key="6">
    <citation type="submission" date="2022-05" db="EMBL/GenBank/DDBJ databases">
        <authorList>
            <person name="Alioto T."/>
            <person name="Alioto T."/>
            <person name="Gomez Garrido J."/>
        </authorList>
    </citation>
    <scope>NUCLEOTIDE SEQUENCE</scope>
    <source>
        <strain evidence="3">112</strain>
    </source>
</reference>
<evidence type="ECO:0000313" key="3">
    <source>
        <dbReference type="EMBL" id="CAH6558880.1"/>
    </source>
</evidence>
<dbReference type="EMBL" id="LJEB01000030">
    <property type="protein sequence ID" value="KPR56244.1"/>
    <property type="molecule type" value="Genomic_DNA"/>
</dbReference>
<dbReference type="AlphaFoldDB" id="A0A0D7LR65"/>
<evidence type="ECO:0000313" key="6">
    <source>
        <dbReference type="EMBL" id="EMN4143265.1"/>
    </source>
</evidence>
<feature type="signal peptide" evidence="2">
    <location>
        <begin position="1"/>
        <end position="23"/>
    </location>
</feature>
<evidence type="ECO:0000313" key="14">
    <source>
        <dbReference type="Proteomes" id="UP001164536"/>
    </source>
</evidence>
<dbReference type="EMBL" id="OW995941">
    <property type="protein sequence ID" value="CAH6558880.1"/>
    <property type="molecule type" value="Genomic_DNA"/>
</dbReference>
<reference evidence="4 12" key="1">
    <citation type="submission" date="2013-10" db="EMBL/GenBank/DDBJ databases">
        <title>Antibiotic resistance diversity of beta-lactamase producers in the General Hospital Vienna.</title>
        <authorList>
            <person name="Barisic I."/>
            <person name="Mitteregger D."/>
            <person name="Hirschl A.M."/>
            <person name="Noehammer C."/>
            <person name="Wiesinger-Mayr H."/>
        </authorList>
    </citation>
    <scope>NUCLEOTIDE SEQUENCE [LARGE SCALE GENOMIC DNA]</scope>
    <source>
        <strain evidence="4 12">ISC11</strain>
    </source>
</reference>
<reference evidence="7" key="5">
    <citation type="submission" date="2020-09" db="EMBL/GenBank/DDBJ databases">
        <authorList>
            <consortium name="NCBI Pathogen Detection Project"/>
        </authorList>
    </citation>
    <scope>NUCLEOTIDE SEQUENCE</scope>
    <source>
        <strain evidence="8">91871</strain>
        <strain evidence="7">O50</strain>
    </source>
</reference>
<reference evidence="6" key="9">
    <citation type="submission" date="2024-02" db="EMBL/GenBank/DDBJ databases">
        <authorList>
            <consortium name="Clinical and Environmental Microbiology Branch: Whole genome sequencing antimicrobial resistance pathogens in the healthcare setting"/>
        </authorList>
    </citation>
    <scope>NUCLEOTIDE SEQUENCE</scope>
    <source>
        <strain evidence="6">2023GN-00102</strain>
        <strain evidence="5">2023GN-00287</strain>
    </source>
</reference>
<dbReference type="Proteomes" id="UP001278087">
    <property type="component" value="Unassembled WGS sequence"/>
</dbReference>
<dbReference type="Proteomes" id="UP000789647">
    <property type="component" value="Chromosome"/>
</dbReference>
<feature type="region of interest" description="Disordered" evidence="1">
    <location>
        <begin position="63"/>
        <end position="93"/>
    </location>
</feature>
<organism evidence="7">
    <name type="scientific">Citrobacter freundii</name>
    <dbReference type="NCBI Taxonomy" id="546"/>
    <lineage>
        <taxon>Bacteria</taxon>
        <taxon>Pseudomonadati</taxon>
        <taxon>Pseudomonadota</taxon>
        <taxon>Gammaproteobacteria</taxon>
        <taxon>Enterobacterales</taxon>
        <taxon>Enterobacteriaceae</taxon>
        <taxon>Citrobacter</taxon>
        <taxon>Citrobacter freundii complex</taxon>
    </lineage>
</organism>
<evidence type="ECO:0000313" key="5">
    <source>
        <dbReference type="EMBL" id="ELV3678755.1"/>
    </source>
</evidence>
<reference evidence="10" key="8">
    <citation type="submission" date="2023-10" db="EMBL/GenBank/DDBJ databases">
        <title>Fecal carriage and genetic characteristics of carbapenem-resistant Enterobacterales among healthy adults from four provinces of China.</title>
        <authorList>
            <person name="Li Y."/>
            <person name="Zhang R."/>
        </authorList>
    </citation>
    <scope>NUCLEOTIDE SEQUENCE</scope>
    <source>
        <strain evidence="10">HN-136</strain>
    </source>
</reference>
<name>A0A0D7LR65_CITFR</name>
<dbReference type="Proteomes" id="UP000855471">
    <property type="component" value="Unassembled WGS sequence"/>
</dbReference>
<evidence type="ECO:0000313" key="4">
    <source>
        <dbReference type="EMBL" id="CDL36000.1"/>
    </source>
</evidence>
<feature type="compositionally biased region" description="Basic and acidic residues" evidence="1">
    <location>
        <begin position="64"/>
        <end position="93"/>
    </location>
</feature>
<dbReference type="Proteomes" id="UP000050520">
    <property type="component" value="Unassembled WGS sequence"/>
</dbReference>
<reference evidence="9 13" key="3">
    <citation type="journal article" date="2017" name="PLoS ONE">
        <title>Genomic and phenotypic characterisation of fluoroquinolone resistance mechanisms in Enterobacteriaceae in Durban, South Africa.</title>
        <authorList>
            <person name="Osei Sekyere J."/>
            <person name="Amoako D.G."/>
        </authorList>
    </citation>
    <scope>NUCLEOTIDE SEQUENCE [LARGE SCALE GENOMIC DNA]</scope>
    <source>
        <strain evidence="9 13">ST62:944112508</strain>
    </source>
</reference>
<dbReference type="EMBL" id="CBWP010000003">
    <property type="protein sequence ID" value="CDL36000.1"/>
    <property type="molecule type" value="Genomic_DNA"/>
</dbReference>
<evidence type="ECO:0000313" key="7">
    <source>
        <dbReference type="EMBL" id="HAT3896794.1"/>
    </source>
</evidence>
<evidence type="ECO:0000313" key="10">
    <source>
        <dbReference type="EMBL" id="MDW2758969.1"/>
    </source>
</evidence>
<keyword evidence="2" id="KW-0732">Signal</keyword>
<dbReference type="EMBL" id="JAWPBU010000009">
    <property type="protein sequence ID" value="MDW2758969.1"/>
    <property type="molecule type" value="Genomic_DNA"/>
</dbReference>
<dbReference type="Proteomes" id="UP000885148">
    <property type="component" value="Unassembled WGS sequence"/>
</dbReference>
<proteinExistence type="predicted"/>
<sequence>MIRSGTCMMIGSLFLTLSLTTLASTPPAFDPRDPAIWEEKSDNPLAQSDSPCEVFTSSVCPGWEDDKSDIQRERERREQQRLQNEYERRWRRD</sequence>
<dbReference type="Proteomes" id="UP000019194">
    <property type="component" value="Unassembled WGS sequence"/>
</dbReference>
<evidence type="ECO:0000313" key="11">
    <source>
        <dbReference type="EMBL" id="WAZ57611.1"/>
    </source>
</evidence>
<reference evidence="13" key="2">
    <citation type="submission" date="2015-09" db="EMBL/GenBank/DDBJ databases">
        <title>Prevalence of NDMs in South Africa.</title>
        <authorList>
            <person name="Osei Sekyere J."/>
            <person name="Govinden U."/>
            <person name="Essack S."/>
            <person name="Haldorsen B."/>
            <person name="Samuelsen O."/>
            <person name="Aasnaes B."/>
            <person name="Sundsfjord A."/>
        </authorList>
    </citation>
    <scope>NUCLEOTIDE SEQUENCE [LARGE SCALE GENOMIC DNA]</scope>
    <source>
        <strain evidence="13">ST62:944112508</strain>
    </source>
</reference>
<protein>
    <submittedName>
        <fullName evidence="4">Putative exported protein</fullName>
    </submittedName>
</protein>
<dbReference type="Proteomes" id="UP001164536">
    <property type="component" value="Chromosome"/>
</dbReference>